<evidence type="ECO:0000313" key="2">
    <source>
        <dbReference type="EMBL" id="PHO17379.1"/>
    </source>
</evidence>
<sequence>MKEQDPNIIKQESKDIIIDNLKYLGVVVTIFLVVNLALRLDVNYLVTYTSERSFTEGFQLAFIVFTIFTFARTLPKRKDVKHALTLIIGFFIVILIRELDSLFDMVYHGFWKVPAGIVTLSAIFYAFRNLAVGVNELAVVLKVRAMKMMICSVMLLFVYSRLFGMKVFWKDVLHESYIYQIKVIAEEGTELLAYGLIAYAAYLICKNLKKNVID</sequence>
<feature type="transmembrane region" description="Helical" evidence="1">
    <location>
        <begin position="58"/>
        <end position="75"/>
    </location>
</feature>
<dbReference type="Proteomes" id="UP000221222">
    <property type="component" value="Unassembled WGS sequence"/>
</dbReference>
<name>A0A2G1DFW2_9BACT</name>
<feature type="transmembrane region" description="Helical" evidence="1">
    <location>
        <begin position="189"/>
        <end position="205"/>
    </location>
</feature>
<feature type="transmembrane region" description="Helical" evidence="1">
    <location>
        <begin position="105"/>
        <end position="127"/>
    </location>
</feature>
<reference evidence="2 3" key="1">
    <citation type="submission" date="2017-09" db="EMBL/GenBank/DDBJ databases">
        <title>Arcobacter canalis sp. nov., a new species isolated from a water canal contaminated with urban sewage.</title>
        <authorList>
            <person name="Perez-Cataluna A."/>
            <person name="Salas-Masso N."/>
            <person name="Figueras M.J."/>
        </authorList>
    </citation>
    <scope>NUCLEOTIDE SEQUENCE [LARGE SCALE GENOMIC DNA]</scope>
    <source>
        <strain evidence="2 3">F98-3</strain>
    </source>
</reference>
<proteinExistence type="predicted"/>
<dbReference type="AlphaFoldDB" id="A0A2G1DFW2"/>
<feature type="transmembrane region" description="Helical" evidence="1">
    <location>
        <begin position="21"/>
        <end position="38"/>
    </location>
</feature>
<gene>
    <name evidence="2" type="ORF">CPU12_10665</name>
</gene>
<evidence type="ECO:0000313" key="3">
    <source>
        <dbReference type="Proteomes" id="UP000221222"/>
    </source>
</evidence>
<comment type="caution">
    <text evidence="2">The sequence shown here is derived from an EMBL/GenBank/DDBJ whole genome shotgun (WGS) entry which is preliminary data.</text>
</comment>
<feature type="transmembrane region" description="Helical" evidence="1">
    <location>
        <begin position="148"/>
        <end position="169"/>
    </location>
</feature>
<keyword evidence="3" id="KW-1185">Reference proteome</keyword>
<keyword evidence="1" id="KW-0812">Transmembrane</keyword>
<organism evidence="2 3">
    <name type="scientific">Malaciobacter molluscorum LMG 25693</name>
    <dbReference type="NCBI Taxonomy" id="870501"/>
    <lineage>
        <taxon>Bacteria</taxon>
        <taxon>Pseudomonadati</taxon>
        <taxon>Campylobacterota</taxon>
        <taxon>Epsilonproteobacteria</taxon>
        <taxon>Campylobacterales</taxon>
        <taxon>Arcobacteraceae</taxon>
        <taxon>Malaciobacter</taxon>
    </lineage>
</organism>
<feature type="transmembrane region" description="Helical" evidence="1">
    <location>
        <begin position="82"/>
        <end position="99"/>
    </location>
</feature>
<keyword evidence="2" id="KW-0560">Oxidoreductase</keyword>
<keyword evidence="1" id="KW-0472">Membrane</keyword>
<accession>A0A2G1DFW2</accession>
<dbReference type="EMBL" id="NXFY01000018">
    <property type="protein sequence ID" value="PHO17379.1"/>
    <property type="molecule type" value="Genomic_DNA"/>
</dbReference>
<keyword evidence="1" id="KW-1133">Transmembrane helix</keyword>
<keyword evidence="2" id="KW-0503">Monooxygenase</keyword>
<dbReference type="GO" id="GO:0004497">
    <property type="term" value="F:monooxygenase activity"/>
    <property type="evidence" value="ECO:0007669"/>
    <property type="project" value="UniProtKB-KW"/>
</dbReference>
<protein>
    <submittedName>
        <fullName evidence="2">Beta-carotene 15,15'-monooxygenase</fullName>
    </submittedName>
</protein>
<evidence type="ECO:0000256" key="1">
    <source>
        <dbReference type="SAM" id="Phobius"/>
    </source>
</evidence>